<dbReference type="InterPro" id="IPR038536">
    <property type="entry name" value="Alkyl/aryl-sulf_dimr_sf"/>
</dbReference>
<dbReference type="Pfam" id="PF14864">
    <property type="entry name" value="Alkyl_sulf_C"/>
    <property type="match status" value="1"/>
</dbReference>
<keyword evidence="1" id="KW-0479">Metal-binding</keyword>
<dbReference type="InterPro" id="IPR052195">
    <property type="entry name" value="Bact_Alkyl/Aryl-Sulfatase"/>
</dbReference>
<dbReference type="InterPro" id="IPR029228">
    <property type="entry name" value="Alkyl_sulf_dimr"/>
</dbReference>
<organism evidence="7 8">
    <name type="scientific">Caulobacter vibrioides OR37</name>
    <dbReference type="NCBI Taxonomy" id="1292034"/>
    <lineage>
        <taxon>Bacteria</taxon>
        <taxon>Pseudomonadati</taxon>
        <taxon>Pseudomonadota</taxon>
        <taxon>Alphaproteobacteria</taxon>
        <taxon>Caulobacterales</taxon>
        <taxon>Caulobacteraceae</taxon>
        <taxon>Caulobacter</taxon>
    </lineage>
</organism>
<dbReference type="Gene3D" id="3.60.15.30">
    <property type="entry name" value="Metallo-beta-lactamase domain"/>
    <property type="match status" value="1"/>
</dbReference>
<dbReference type="GO" id="GO:0018909">
    <property type="term" value="P:dodecyl sulfate metabolic process"/>
    <property type="evidence" value="ECO:0007669"/>
    <property type="project" value="InterPro"/>
</dbReference>
<dbReference type="SMART" id="SM00849">
    <property type="entry name" value="Lactamase_B"/>
    <property type="match status" value="1"/>
</dbReference>
<dbReference type="GO" id="GO:0046872">
    <property type="term" value="F:metal ion binding"/>
    <property type="evidence" value="ECO:0007669"/>
    <property type="project" value="UniProtKB-KW"/>
</dbReference>
<feature type="domain" description="Metallo-beta-lactamase" evidence="6">
    <location>
        <begin position="121"/>
        <end position="343"/>
    </location>
</feature>
<dbReference type="PATRIC" id="fig|1292034.3.peg.3561"/>
<proteinExistence type="inferred from homology"/>
<dbReference type="RefSeq" id="WP_004622994.1">
    <property type="nucleotide sequence ID" value="NZ_APMP01000030.1"/>
</dbReference>
<dbReference type="Pfam" id="PF00753">
    <property type="entry name" value="Lactamase_B"/>
    <property type="match status" value="1"/>
</dbReference>
<dbReference type="InterPro" id="IPR029229">
    <property type="entry name" value="Alkyl_sulf_C"/>
</dbReference>
<dbReference type="AlphaFoldDB" id="R0EES9"/>
<evidence type="ECO:0000256" key="2">
    <source>
        <dbReference type="ARBA" id="ARBA00022801"/>
    </source>
</evidence>
<evidence type="ECO:0000259" key="6">
    <source>
        <dbReference type="SMART" id="SM00849"/>
    </source>
</evidence>
<dbReference type="GO" id="GO:0046983">
    <property type="term" value="F:protein dimerization activity"/>
    <property type="evidence" value="ECO:0007669"/>
    <property type="project" value="InterPro"/>
</dbReference>
<protein>
    <submittedName>
        <fullName evidence="7">Alkyl sulfatase-like hydrolase</fullName>
    </submittedName>
</protein>
<comment type="caution">
    <text evidence="7">The sequence shown here is derived from an EMBL/GenBank/DDBJ whole genome shotgun (WGS) entry which is preliminary data.</text>
</comment>
<keyword evidence="3" id="KW-0862">Zinc</keyword>
<dbReference type="InterPro" id="IPR044097">
    <property type="entry name" value="Bds1/SdsA1_MBL-fold"/>
</dbReference>
<evidence type="ECO:0000313" key="7">
    <source>
        <dbReference type="EMBL" id="ENZ80564.1"/>
    </source>
</evidence>
<dbReference type="SUPFAM" id="SSF55718">
    <property type="entry name" value="SCP-like"/>
    <property type="match status" value="1"/>
</dbReference>
<dbReference type="InterPro" id="IPR001279">
    <property type="entry name" value="Metallo-B-lactamas"/>
</dbReference>
<evidence type="ECO:0000256" key="5">
    <source>
        <dbReference type="SAM" id="SignalP"/>
    </source>
</evidence>
<dbReference type="CDD" id="cd07710">
    <property type="entry name" value="arylsulfatase_Sdsa1-like_MBL-fold"/>
    <property type="match status" value="1"/>
</dbReference>
<keyword evidence="8" id="KW-1185">Reference proteome</keyword>
<dbReference type="SUPFAM" id="SSF56281">
    <property type="entry name" value="Metallo-hydrolase/oxidoreductase"/>
    <property type="match status" value="1"/>
</dbReference>
<dbReference type="GO" id="GO:0018741">
    <property type="term" value="F:linear primary-alkylsulfatase activity"/>
    <property type="evidence" value="ECO:0007669"/>
    <property type="project" value="InterPro"/>
</dbReference>
<dbReference type="InterPro" id="IPR036527">
    <property type="entry name" value="SCP2_sterol-bd_dom_sf"/>
</dbReference>
<dbReference type="OrthoDB" id="9815874at2"/>
<dbReference type="Pfam" id="PF14863">
    <property type="entry name" value="Alkyl_sulf_dimr"/>
    <property type="match status" value="1"/>
</dbReference>
<evidence type="ECO:0000313" key="8">
    <source>
        <dbReference type="Proteomes" id="UP000013063"/>
    </source>
</evidence>
<dbReference type="eggNOG" id="COG2015">
    <property type="taxonomic scope" value="Bacteria"/>
</dbReference>
<sequence length="651" mass="70877" precursor="true">MRGKMLAGSVLALAMAGTAARAGDPASPITVEAQKVFAASLPADDRQDFEFAEHGFLGTRADSLIKREDGQTAWDLSVYDFLKKPAPATVNPSLWRQAQLLAKNGLFQVSDRVWQVRGFDISNITFISGDTGWIIIDPLTMKETARAALELANAKLGARPVKAVIYTHSHSDHFGGVRGVVDEADVKAGKVAIVAPEGFMKEVAAENILAGNAMSRRAQYQFGVMLPPGVEGQITSGIGQNIAKGSITLIPPTITVDHTGQELTLDGVKIRFQYTPSTEAPAEMNLYFPDLRIVDMAENANVSMHNILTPRGALVRDSKAWADDLTESIRLFGDVSDTMITSHGWPRFGGAVVRAFLADHRDAYKYLHDQTVRMMNEGMTGDEIAAAIQLPPTLAKDWFNRGYYGSMSFNSRAVYQRYMGWYDGNPAHLAPQPPADAGKRYVAAMGGAAKVRAMAKDAIGKGDYAWAATLLNHAVMADDGDKEAKALLASTYDQLGYQAENSLWRNMYLTGADELRGGVRKLPGSLTPLDMIAALDSQMIFDVLAVRLNPQKAGDARLKMIFAFPDRNERFLVEVRNGVLVAQTAKGDEKVDASLTVARPLFLDSLFRGTSLVPKIMTGEVKLEGDRAAMGRLVGWFDAFPTDFPIVTRPN</sequence>
<feature type="signal peptide" evidence="5">
    <location>
        <begin position="1"/>
        <end position="22"/>
    </location>
</feature>
<gene>
    <name evidence="7" type="ORF">OR37_03590</name>
</gene>
<reference evidence="7 8" key="1">
    <citation type="journal article" date="2013" name="Genome Announc.">
        <title>Draft Genome Sequence for Caulobacter sp. Strain OR37, a Bacterium Tolerant to Heavy Metals.</title>
        <authorList>
            <person name="Utturkar S.M."/>
            <person name="Bollmann A."/>
            <person name="Brzoska R.M."/>
            <person name="Klingeman D.M."/>
            <person name="Epstein S.E."/>
            <person name="Palumbo A.V."/>
            <person name="Brown S.D."/>
        </authorList>
    </citation>
    <scope>NUCLEOTIDE SEQUENCE [LARGE SCALE GENOMIC DNA]</scope>
    <source>
        <strain evidence="7 8">OR37</strain>
    </source>
</reference>
<evidence type="ECO:0000256" key="1">
    <source>
        <dbReference type="ARBA" id="ARBA00022723"/>
    </source>
</evidence>
<dbReference type="Proteomes" id="UP000013063">
    <property type="component" value="Unassembled WGS sequence"/>
</dbReference>
<comment type="similarity">
    <text evidence="4">Belongs to the metallo-beta-lactamase superfamily. Type III sulfatase family.</text>
</comment>
<dbReference type="EMBL" id="APMP01000030">
    <property type="protein sequence ID" value="ENZ80564.1"/>
    <property type="molecule type" value="Genomic_DNA"/>
</dbReference>
<dbReference type="Gene3D" id="1.25.40.880">
    <property type="entry name" value="Alkyl sulfatase, dimerisation domain"/>
    <property type="match status" value="1"/>
</dbReference>
<feature type="chain" id="PRO_5004349040" evidence="5">
    <location>
        <begin position="23"/>
        <end position="651"/>
    </location>
</feature>
<name>R0EES9_CAUVI</name>
<dbReference type="InterPro" id="IPR036866">
    <property type="entry name" value="RibonucZ/Hydroxyglut_hydro"/>
</dbReference>
<accession>R0EES9</accession>
<dbReference type="PANTHER" id="PTHR43223">
    <property type="entry name" value="ALKYL/ARYL-SULFATASE"/>
    <property type="match status" value="1"/>
</dbReference>
<dbReference type="FunFam" id="3.60.15.30:FF:000001">
    <property type="entry name" value="Alkyl/aryl-sulfatase BDS1"/>
    <property type="match status" value="1"/>
</dbReference>
<dbReference type="Gene3D" id="3.30.1050.10">
    <property type="entry name" value="SCP2 sterol-binding domain"/>
    <property type="match status" value="1"/>
</dbReference>
<evidence type="ECO:0000256" key="4">
    <source>
        <dbReference type="ARBA" id="ARBA00033751"/>
    </source>
</evidence>
<keyword evidence="5" id="KW-0732">Signal</keyword>
<dbReference type="STRING" id="1292034.OR37_03590"/>
<evidence type="ECO:0000256" key="3">
    <source>
        <dbReference type="ARBA" id="ARBA00022833"/>
    </source>
</evidence>
<keyword evidence="2 7" id="KW-0378">Hydrolase</keyword>
<dbReference type="PANTHER" id="PTHR43223:SF1">
    <property type="entry name" value="ALKYL_ARYL-SULFATASE BDS1"/>
    <property type="match status" value="1"/>
</dbReference>